<name>A0ABV0RKU4_9TELE</name>
<keyword evidence="3" id="KW-1185">Reference proteome</keyword>
<keyword evidence="1" id="KW-0472">Membrane</keyword>
<accession>A0ABV0RKU4</accession>
<protein>
    <submittedName>
        <fullName evidence="2">Uncharacterized protein</fullName>
    </submittedName>
</protein>
<keyword evidence="1" id="KW-1133">Transmembrane helix</keyword>
<evidence type="ECO:0000256" key="1">
    <source>
        <dbReference type="SAM" id="Phobius"/>
    </source>
</evidence>
<organism evidence="2 3">
    <name type="scientific">Xenoophorus captivus</name>
    <dbReference type="NCBI Taxonomy" id="1517983"/>
    <lineage>
        <taxon>Eukaryota</taxon>
        <taxon>Metazoa</taxon>
        <taxon>Chordata</taxon>
        <taxon>Craniata</taxon>
        <taxon>Vertebrata</taxon>
        <taxon>Euteleostomi</taxon>
        <taxon>Actinopterygii</taxon>
        <taxon>Neopterygii</taxon>
        <taxon>Teleostei</taxon>
        <taxon>Neoteleostei</taxon>
        <taxon>Acanthomorphata</taxon>
        <taxon>Ovalentaria</taxon>
        <taxon>Atherinomorphae</taxon>
        <taxon>Cyprinodontiformes</taxon>
        <taxon>Goodeidae</taxon>
        <taxon>Xenoophorus</taxon>
    </lineage>
</organism>
<reference evidence="2 3" key="1">
    <citation type="submission" date="2021-06" db="EMBL/GenBank/DDBJ databases">
        <authorList>
            <person name="Palmer J.M."/>
        </authorList>
    </citation>
    <scope>NUCLEOTIDE SEQUENCE [LARGE SCALE GENOMIC DNA]</scope>
    <source>
        <strain evidence="2 3">XC_2019</strain>
        <tissue evidence="2">Muscle</tissue>
    </source>
</reference>
<sequence length="114" mass="12771">MFLGCERKPRGEPSENASEQFNKNCYFCFYCMKTIVHVFETLSSNIPASPILKNNQCNLKKGIKINAAGMDGQNFLINKSNRISFIFFLVLVTISTASMLQNKMLGITNNCTAC</sequence>
<comment type="caution">
    <text evidence="2">The sequence shown here is derived from an EMBL/GenBank/DDBJ whole genome shotgun (WGS) entry which is preliminary data.</text>
</comment>
<keyword evidence="1" id="KW-0812">Transmembrane</keyword>
<feature type="transmembrane region" description="Helical" evidence="1">
    <location>
        <begin position="83"/>
        <end position="100"/>
    </location>
</feature>
<evidence type="ECO:0000313" key="2">
    <source>
        <dbReference type="EMBL" id="MEQ2208072.1"/>
    </source>
</evidence>
<dbReference type="EMBL" id="JAHRIN010047700">
    <property type="protein sequence ID" value="MEQ2208072.1"/>
    <property type="molecule type" value="Genomic_DNA"/>
</dbReference>
<gene>
    <name evidence="2" type="ORF">XENOCAPTIV_024401</name>
</gene>
<proteinExistence type="predicted"/>
<dbReference type="Proteomes" id="UP001434883">
    <property type="component" value="Unassembled WGS sequence"/>
</dbReference>
<evidence type="ECO:0000313" key="3">
    <source>
        <dbReference type="Proteomes" id="UP001434883"/>
    </source>
</evidence>